<accession>A0A8J7GF50</accession>
<comment type="caution">
    <text evidence="6">The sequence shown here is derived from an EMBL/GenBank/DDBJ whole genome shotgun (WGS) entry which is preliminary data.</text>
</comment>
<keyword evidence="3 4" id="KW-0378">Hydrolase</keyword>
<dbReference type="EMBL" id="JADOUF010000001">
    <property type="protein sequence ID" value="MBG6136750.1"/>
    <property type="molecule type" value="Genomic_DNA"/>
</dbReference>
<dbReference type="Gene3D" id="3.90.79.10">
    <property type="entry name" value="Nucleoside Triphosphate Pyrophosphohydrolase"/>
    <property type="match status" value="1"/>
</dbReference>
<dbReference type="PROSITE" id="PS00893">
    <property type="entry name" value="NUDIX_BOX"/>
    <property type="match status" value="1"/>
</dbReference>
<dbReference type="RefSeq" id="WP_197003684.1">
    <property type="nucleotide sequence ID" value="NZ_BONS01000016.1"/>
</dbReference>
<feature type="domain" description="Nudix hydrolase" evidence="5">
    <location>
        <begin position="22"/>
        <end position="160"/>
    </location>
</feature>
<dbReference type="InterPro" id="IPR015797">
    <property type="entry name" value="NUDIX_hydrolase-like_dom_sf"/>
</dbReference>
<dbReference type="SUPFAM" id="SSF55811">
    <property type="entry name" value="Nudix"/>
    <property type="match status" value="1"/>
</dbReference>
<evidence type="ECO:0000256" key="3">
    <source>
        <dbReference type="ARBA" id="ARBA00022801"/>
    </source>
</evidence>
<comment type="similarity">
    <text evidence="2 4">Belongs to the Nudix hydrolase family.</text>
</comment>
<dbReference type="PANTHER" id="PTHR43046">
    <property type="entry name" value="GDP-MANNOSE MANNOSYL HYDROLASE"/>
    <property type="match status" value="1"/>
</dbReference>
<evidence type="ECO:0000313" key="6">
    <source>
        <dbReference type="EMBL" id="MBG6136750.1"/>
    </source>
</evidence>
<dbReference type="AlphaFoldDB" id="A0A8J7GF50"/>
<proteinExistence type="inferred from homology"/>
<evidence type="ECO:0000256" key="4">
    <source>
        <dbReference type="RuleBase" id="RU003476"/>
    </source>
</evidence>
<name>A0A8J7GF50_9ACTN</name>
<evidence type="ECO:0000256" key="1">
    <source>
        <dbReference type="ARBA" id="ARBA00001946"/>
    </source>
</evidence>
<dbReference type="Pfam" id="PF00293">
    <property type="entry name" value="NUDIX"/>
    <property type="match status" value="1"/>
</dbReference>
<evidence type="ECO:0000256" key="2">
    <source>
        <dbReference type="ARBA" id="ARBA00005582"/>
    </source>
</evidence>
<dbReference type="InterPro" id="IPR020084">
    <property type="entry name" value="NUDIX_hydrolase_CS"/>
</dbReference>
<dbReference type="InterPro" id="IPR000086">
    <property type="entry name" value="NUDIX_hydrolase_dom"/>
</dbReference>
<dbReference type="InterPro" id="IPR020476">
    <property type="entry name" value="Nudix_hydrolase"/>
</dbReference>
<sequence>MHGRLLAEIAHDDDLILSGRTVGRSSVRGIVRRHGRLLMVRSRDGDYKFPGGGVEAGESVPDALCRELAEECGARVLGVGEPFGRVLEHAAAREADYDVFTNTSWYLHCEIAADFGEQRLEDDERELGLVPVWVDIAEAIAVNSALLAGGAGPRWLRRETTVLRLVNGSA</sequence>
<keyword evidence="7" id="KW-1185">Reference proteome</keyword>
<gene>
    <name evidence="6" type="ORF">IW245_002944</name>
</gene>
<evidence type="ECO:0000313" key="7">
    <source>
        <dbReference type="Proteomes" id="UP000622552"/>
    </source>
</evidence>
<dbReference type="PANTHER" id="PTHR43046:SF2">
    <property type="entry name" value="8-OXO-DGTP DIPHOSPHATASE-RELATED"/>
    <property type="match status" value="1"/>
</dbReference>
<dbReference type="GO" id="GO:0016787">
    <property type="term" value="F:hydrolase activity"/>
    <property type="evidence" value="ECO:0007669"/>
    <property type="project" value="UniProtKB-KW"/>
</dbReference>
<protein>
    <submittedName>
        <fullName evidence="6">8-oxo-dGTP pyrophosphatase MutT (NUDIX family)</fullName>
    </submittedName>
</protein>
<organism evidence="6 7">
    <name type="scientific">Longispora fulva</name>
    <dbReference type="NCBI Taxonomy" id="619741"/>
    <lineage>
        <taxon>Bacteria</taxon>
        <taxon>Bacillati</taxon>
        <taxon>Actinomycetota</taxon>
        <taxon>Actinomycetes</taxon>
        <taxon>Micromonosporales</taxon>
        <taxon>Micromonosporaceae</taxon>
        <taxon>Longispora</taxon>
    </lineage>
</organism>
<dbReference type="PRINTS" id="PR00502">
    <property type="entry name" value="NUDIXFAMILY"/>
</dbReference>
<reference evidence="6" key="1">
    <citation type="submission" date="2020-11" db="EMBL/GenBank/DDBJ databases">
        <title>Sequencing the genomes of 1000 actinobacteria strains.</title>
        <authorList>
            <person name="Klenk H.-P."/>
        </authorList>
    </citation>
    <scope>NUCLEOTIDE SEQUENCE</scope>
    <source>
        <strain evidence="6">DSM 45356</strain>
    </source>
</reference>
<evidence type="ECO:0000259" key="5">
    <source>
        <dbReference type="PROSITE" id="PS51462"/>
    </source>
</evidence>
<comment type="cofactor">
    <cofactor evidence="1">
        <name>Mg(2+)</name>
        <dbReference type="ChEBI" id="CHEBI:18420"/>
    </cofactor>
</comment>
<dbReference type="PROSITE" id="PS51462">
    <property type="entry name" value="NUDIX"/>
    <property type="match status" value="1"/>
</dbReference>
<dbReference type="Proteomes" id="UP000622552">
    <property type="component" value="Unassembled WGS sequence"/>
</dbReference>